<dbReference type="AlphaFoldDB" id="A0A061SPD9"/>
<evidence type="ECO:0008006" key="3">
    <source>
        <dbReference type="Google" id="ProtNLM"/>
    </source>
</evidence>
<gene>
    <name evidence="1" type="ORF">PM02_07095</name>
</gene>
<dbReference type="RefSeq" id="WP_037906718.1">
    <property type="nucleotide sequence ID" value="NZ_CP068998.1"/>
</dbReference>
<dbReference type="GeneID" id="72439626"/>
<keyword evidence="2" id="KW-1185">Reference proteome</keyword>
<dbReference type="Proteomes" id="UP000027337">
    <property type="component" value="Unassembled WGS sequence"/>
</dbReference>
<comment type="caution">
    <text evidence="1">The sequence shown here is derived from an EMBL/GenBank/DDBJ whole genome shotgun (WGS) entry which is preliminary data.</text>
</comment>
<dbReference type="STRING" id="83219.PM02_07095"/>
<dbReference type="InterPro" id="IPR012863">
    <property type="entry name" value="DUF1636"/>
</dbReference>
<dbReference type="Pfam" id="PF07845">
    <property type="entry name" value="DUF1636"/>
    <property type="match status" value="1"/>
</dbReference>
<evidence type="ECO:0000313" key="2">
    <source>
        <dbReference type="Proteomes" id="UP000027337"/>
    </source>
</evidence>
<protein>
    <recommendedName>
        <fullName evidence="3">Metal-binding protein</fullName>
    </recommendedName>
</protein>
<reference evidence="1 2" key="1">
    <citation type="journal article" date="2014" name="Genome Announc.">
        <title>Draft Genome Sequences of Two Isolates of the Roseobacter Group, Sulfitobacter sp. Strains 3SOLIMAR09 and 1FIGIMAR09, from Harbors of Mallorca Island (Mediterranean Sea).</title>
        <authorList>
            <person name="Mas-Llado M."/>
            <person name="Pina-Villalonga J.M."/>
            <person name="Brunet-Galmes I."/>
            <person name="Nogales B."/>
            <person name="Bosch R."/>
        </authorList>
    </citation>
    <scope>NUCLEOTIDE SEQUENCE [LARGE SCALE GENOMIC DNA]</scope>
    <source>
        <strain evidence="1 2">1FIGIMAR09</strain>
    </source>
</reference>
<dbReference type="EMBL" id="JEMU01000005">
    <property type="protein sequence ID" value="KAJ03581.1"/>
    <property type="molecule type" value="Genomic_DNA"/>
</dbReference>
<evidence type="ECO:0000313" key="1">
    <source>
        <dbReference type="EMBL" id="KAJ03581.1"/>
    </source>
</evidence>
<name>A0A061SPD9_9RHOB</name>
<dbReference type="eggNOG" id="COG5469">
    <property type="taxonomic scope" value="Bacteria"/>
</dbReference>
<accession>A0A061SPD9</accession>
<sequence>MSVPVQLLVCRTCSPDGGFVDVARQALPDLEVRGVECMSGCTRAQTVAFRSPGKVAYLFGKITEANFEELRTFARLYDASEDGTFADARVLGELRTRAIARIPG</sequence>
<organism evidence="1 2">
    <name type="scientific">Sulfitobacter mediterraneus</name>
    <dbReference type="NCBI Taxonomy" id="83219"/>
    <lineage>
        <taxon>Bacteria</taxon>
        <taxon>Pseudomonadati</taxon>
        <taxon>Pseudomonadota</taxon>
        <taxon>Alphaproteobacteria</taxon>
        <taxon>Rhodobacterales</taxon>
        <taxon>Roseobacteraceae</taxon>
        <taxon>Sulfitobacter</taxon>
    </lineage>
</organism>
<proteinExistence type="predicted"/>